<accession>A0ABQ3RMF0</accession>
<sequence length="178" mass="19092">MTAVRWATGAGAVVVLVGSGVWAMRPGQVDARLWAEVRPVIEARLAAEQRGTGYGEEVPALEAHWFCRAEPVGLERHGDEVRAGVDTLCVEYGVRDGGLVECGGGHVPQVLRLARAADGRYRVVSREQAPDGAGNADWTESHFGRRTLALRADMSSTPLETAARARYGLREDAPVGDC</sequence>
<proteinExistence type="predicted"/>
<organism evidence="1 2">
    <name type="scientific">Streptomyces rubradiris</name>
    <name type="common">Streptomyces achromogenes subsp. rubradiris</name>
    <dbReference type="NCBI Taxonomy" id="285531"/>
    <lineage>
        <taxon>Bacteria</taxon>
        <taxon>Bacillati</taxon>
        <taxon>Actinomycetota</taxon>
        <taxon>Actinomycetes</taxon>
        <taxon>Kitasatosporales</taxon>
        <taxon>Streptomycetaceae</taxon>
        <taxon>Streptomyces</taxon>
    </lineage>
</organism>
<dbReference type="EMBL" id="BNEA01000015">
    <property type="protein sequence ID" value="GHI57033.1"/>
    <property type="molecule type" value="Genomic_DNA"/>
</dbReference>
<dbReference type="Proteomes" id="UP000646738">
    <property type="component" value="Unassembled WGS sequence"/>
</dbReference>
<comment type="caution">
    <text evidence="1">The sequence shown here is derived from an EMBL/GenBank/DDBJ whole genome shotgun (WGS) entry which is preliminary data.</text>
</comment>
<evidence type="ECO:0000313" key="2">
    <source>
        <dbReference type="Proteomes" id="UP000646738"/>
    </source>
</evidence>
<dbReference type="RefSeq" id="WP_189992418.1">
    <property type="nucleotide sequence ID" value="NZ_BNCB01000004.1"/>
</dbReference>
<name>A0ABQ3RMF0_STRRR</name>
<evidence type="ECO:0000313" key="1">
    <source>
        <dbReference type="EMBL" id="GHI57033.1"/>
    </source>
</evidence>
<gene>
    <name evidence="1" type="ORF">Srubr_68790</name>
</gene>
<protein>
    <submittedName>
        <fullName evidence="1">Uncharacterized protein</fullName>
    </submittedName>
</protein>
<keyword evidence="2" id="KW-1185">Reference proteome</keyword>
<reference evidence="2" key="1">
    <citation type="submission" date="2023-07" db="EMBL/GenBank/DDBJ databases">
        <title>Whole genome shotgun sequence of Streptomyces achromogenes subsp. rubradiris NBRC 14000.</title>
        <authorList>
            <person name="Komaki H."/>
            <person name="Tamura T."/>
        </authorList>
    </citation>
    <scope>NUCLEOTIDE SEQUENCE [LARGE SCALE GENOMIC DNA]</scope>
    <source>
        <strain evidence="2">NBRC 14000</strain>
    </source>
</reference>